<sequence length="307" mass="33520">MHIAILKRFLSVRNGGHASPQLLRDAAGRTLLTGNALGCQYCSIPAMDQTLASTSAPTLPPSLRELQDARRTPRSSIIRAIEKQLHGGRSSTGDDIDDKAPDDGVSRLLLESNGVTGANLDTLRLLQRYNSGISLLRGHELLAKVLNVDGKRVLVDTGYTGLTKVPRSDVTVAHVFTADGQLPARLFTTDVRPGDLLRLRVDCVYTPYGDMQLSAVKGDIEQQRRIIWGELQRRMEQQKLIAGRILNECPGGFAVGVAGFVASLPAALAATATARLVGVRQEFQIIAMDSARQRITLRDPRLQHFKR</sequence>
<dbReference type="AlphaFoldDB" id="A0A8J4ESS1"/>
<protein>
    <recommendedName>
        <fullName evidence="3">S1 motif domain-containing protein</fullName>
    </recommendedName>
</protein>
<reference evidence="1" key="1">
    <citation type="journal article" date="2021" name="Proc. Natl. Acad. Sci. U.S.A.">
        <title>Three genomes in the algal genus Volvox reveal the fate of a haploid sex-determining region after a transition to homothallism.</title>
        <authorList>
            <person name="Yamamoto K."/>
            <person name="Hamaji T."/>
            <person name="Kawai-Toyooka H."/>
            <person name="Matsuzaki R."/>
            <person name="Takahashi F."/>
            <person name="Nishimura Y."/>
            <person name="Kawachi M."/>
            <person name="Noguchi H."/>
            <person name="Minakuchi Y."/>
            <person name="Umen J.G."/>
            <person name="Toyoda A."/>
            <person name="Nozaki H."/>
        </authorList>
    </citation>
    <scope>NUCLEOTIDE SEQUENCE</scope>
    <source>
        <strain evidence="1">NIES-3780</strain>
    </source>
</reference>
<organism evidence="1 2">
    <name type="scientific">Volvox africanus</name>
    <dbReference type="NCBI Taxonomy" id="51714"/>
    <lineage>
        <taxon>Eukaryota</taxon>
        <taxon>Viridiplantae</taxon>
        <taxon>Chlorophyta</taxon>
        <taxon>core chlorophytes</taxon>
        <taxon>Chlorophyceae</taxon>
        <taxon>CS clade</taxon>
        <taxon>Chlamydomonadales</taxon>
        <taxon>Volvocaceae</taxon>
        <taxon>Volvox</taxon>
    </lineage>
</organism>
<gene>
    <name evidence="1" type="ORF">Vafri_3345</name>
</gene>
<evidence type="ECO:0000313" key="2">
    <source>
        <dbReference type="Proteomes" id="UP000747399"/>
    </source>
</evidence>
<dbReference type="Proteomes" id="UP000747399">
    <property type="component" value="Unassembled WGS sequence"/>
</dbReference>
<evidence type="ECO:0000313" key="1">
    <source>
        <dbReference type="EMBL" id="GIL46351.1"/>
    </source>
</evidence>
<comment type="caution">
    <text evidence="1">The sequence shown here is derived from an EMBL/GenBank/DDBJ whole genome shotgun (WGS) entry which is preliminary data.</text>
</comment>
<accession>A0A8J4ESS1</accession>
<name>A0A8J4ESS1_9CHLO</name>
<keyword evidence="2" id="KW-1185">Reference proteome</keyword>
<proteinExistence type="predicted"/>
<dbReference type="EMBL" id="BNCO01000003">
    <property type="protein sequence ID" value="GIL46351.1"/>
    <property type="molecule type" value="Genomic_DNA"/>
</dbReference>
<evidence type="ECO:0008006" key="3">
    <source>
        <dbReference type="Google" id="ProtNLM"/>
    </source>
</evidence>